<dbReference type="AlphaFoldDB" id="A0A8A1LID2"/>
<evidence type="ECO:0000313" key="2">
    <source>
        <dbReference type="Proteomes" id="UP000663419"/>
    </source>
</evidence>
<reference evidence="1" key="1">
    <citation type="submission" date="2021-01" db="EMBL/GenBank/DDBJ databases">
        <title>Chromosome-level genome assembly of a human fungal pathogen reveals clustering of transcriptionally co-regulated genes.</title>
        <authorList>
            <person name="Voorhies M."/>
            <person name="Cohen S."/>
            <person name="Shea T.P."/>
            <person name="Petrus S."/>
            <person name="Munoz J.F."/>
            <person name="Poplawski S."/>
            <person name="Goldman W.E."/>
            <person name="Michael T."/>
            <person name="Cuomo C.A."/>
            <person name="Sil A."/>
            <person name="Beyhan S."/>
        </authorList>
    </citation>
    <scope>NUCLEOTIDE SEQUENCE</scope>
    <source>
        <strain evidence="1">H88</strain>
    </source>
</reference>
<evidence type="ECO:0000313" key="1">
    <source>
        <dbReference type="EMBL" id="QSS53686.1"/>
    </source>
</evidence>
<dbReference type="EMBL" id="CP069104">
    <property type="protein sequence ID" value="QSS53686.1"/>
    <property type="molecule type" value="Genomic_DNA"/>
</dbReference>
<proteinExistence type="predicted"/>
<organism evidence="1 2">
    <name type="scientific">Ajellomyces capsulatus (strain H88)</name>
    <name type="common">Darling's disease fungus</name>
    <name type="synonym">Histoplasma capsulatum</name>
    <dbReference type="NCBI Taxonomy" id="544711"/>
    <lineage>
        <taxon>Eukaryota</taxon>
        <taxon>Fungi</taxon>
        <taxon>Dikarya</taxon>
        <taxon>Ascomycota</taxon>
        <taxon>Pezizomycotina</taxon>
        <taxon>Eurotiomycetes</taxon>
        <taxon>Eurotiomycetidae</taxon>
        <taxon>Onygenales</taxon>
        <taxon>Ajellomycetaceae</taxon>
        <taxon>Histoplasma</taxon>
    </lineage>
</organism>
<dbReference type="Proteomes" id="UP000663419">
    <property type="component" value="Chromosome 3"/>
</dbReference>
<sequence>MGHTPPADDHATFLSSILQVYIVAVEPWNNQANCVFLLGSRFTLVELQCPLCSWLLIAVSAPVTPHPHR</sequence>
<protein>
    <submittedName>
        <fullName evidence="1">Uncharacterized protein</fullName>
    </submittedName>
</protein>
<accession>A0A8A1LID2</accession>
<gene>
    <name evidence="1" type="ORF">I7I53_01021</name>
</gene>
<dbReference type="VEuPathDB" id="FungiDB:I7I53_01021"/>
<name>A0A8A1LID2_AJEC8</name>